<protein>
    <submittedName>
        <fullName evidence="2">HDC16612</fullName>
    </submittedName>
</protein>
<proteinExistence type="predicted"/>
<evidence type="ECO:0000256" key="1">
    <source>
        <dbReference type="SAM" id="MobiDB-lite"/>
    </source>
</evidence>
<organism evidence="2">
    <name type="scientific">Drosophila melanogaster</name>
    <name type="common">Fruit fly</name>
    <dbReference type="NCBI Taxonomy" id="7227"/>
    <lineage>
        <taxon>Eukaryota</taxon>
        <taxon>Metazoa</taxon>
        <taxon>Ecdysozoa</taxon>
        <taxon>Arthropoda</taxon>
        <taxon>Hexapoda</taxon>
        <taxon>Insecta</taxon>
        <taxon>Pterygota</taxon>
        <taxon>Neoptera</taxon>
        <taxon>Endopterygota</taxon>
        <taxon>Diptera</taxon>
        <taxon>Brachycera</taxon>
        <taxon>Muscomorpha</taxon>
        <taxon>Ephydroidea</taxon>
        <taxon>Drosophilidae</taxon>
        <taxon>Drosophila</taxon>
        <taxon>Sophophora</taxon>
    </lineage>
</organism>
<accession>Q6IIX4</accession>
<feature type="region of interest" description="Disordered" evidence="1">
    <location>
        <begin position="35"/>
        <end position="56"/>
    </location>
</feature>
<gene>
    <name evidence="2" type="ORF">HDC16612</name>
</gene>
<name>Q6IIX4_DROME</name>
<sequence>MLLAMWPDSGVPSTPAAEQVSQVGTKHMCRLPVPLTPSQQPSCPNAFLPPNAASGD</sequence>
<evidence type="ECO:0000313" key="2">
    <source>
        <dbReference type="EMBL" id="DAA04447.1"/>
    </source>
</evidence>
<dbReference type="EMBL" id="BK002942">
    <property type="protein sequence ID" value="DAA04447.1"/>
    <property type="molecule type" value="Genomic_DNA"/>
</dbReference>
<dbReference type="AlphaFoldDB" id="Q6IIX4"/>
<reference evidence="2" key="1">
    <citation type="journal article" date="2003" name="Genome Biol.">
        <title>An integrated gene annotation and transcriptional profiling approach towards the full gene content of the Drosophila genome.</title>
        <authorList>
            <person name="Hild M."/>
            <person name="Beckmann B."/>
            <person name="Haas S.A."/>
            <person name="Koch B."/>
            <person name="Solovyev V."/>
            <person name="Busold C."/>
            <person name="Fellenberg K."/>
            <person name="Boutros M."/>
            <person name="Vingron M."/>
            <person name="Sauer F."/>
            <person name="Hoheisel J.D."/>
            <person name="Paro R."/>
        </authorList>
    </citation>
    <scope>NUCLEOTIDE SEQUENCE</scope>
</reference>